<evidence type="ECO:0000256" key="5">
    <source>
        <dbReference type="ARBA" id="ARBA00022989"/>
    </source>
</evidence>
<feature type="transmembrane region" description="Helical" evidence="7">
    <location>
        <begin position="461"/>
        <end position="484"/>
    </location>
</feature>
<dbReference type="Pfam" id="PF13440">
    <property type="entry name" value="Polysacc_synt_3"/>
    <property type="match status" value="1"/>
</dbReference>
<evidence type="ECO:0000313" key="9">
    <source>
        <dbReference type="Proteomes" id="UP000620559"/>
    </source>
</evidence>
<proteinExistence type="inferred from homology"/>
<feature type="transmembrane region" description="Helical" evidence="7">
    <location>
        <begin position="161"/>
        <end position="181"/>
    </location>
</feature>
<dbReference type="CDD" id="cd13127">
    <property type="entry name" value="MATE_tuaB_like"/>
    <property type="match status" value="1"/>
</dbReference>
<dbReference type="EMBL" id="JADEWL010000150">
    <property type="protein sequence ID" value="MBE9216250.1"/>
    <property type="molecule type" value="Genomic_DNA"/>
</dbReference>
<dbReference type="PANTHER" id="PTHR30250">
    <property type="entry name" value="PST FAMILY PREDICTED COLANIC ACID TRANSPORTER"/>
    <property type="match status" value="1"/>
</dbReference>
<dbReference type="RefSeq" id="WP_193924713.1">
    <property type="nucleotide sequence ID" value="NZ_JADEWL010000150.1"/>
</dbReference>
<organism evidence="8 9">
    <name type="scientific">Plectonema cf. radiosum LEGE 06105</name>
    <dbReference type="NCBI Taxonomy" id="945769"/>
    <lineage>
        <taxon>Bacteria</taxon>
        <taxon>Bacillati</taxon>
        <taxon>Cyanobacteriota</taxon>
        <taxon>Cyanophyceae</taxon>
        <taxon>Oscillatoriophycideae</taxon>
        <taxon>Oscillatoriales</taxon>
        <taxon>Microcoleaceae</taxon>
        <taxon>Plectonema</taxon>
    </lineage>
</organism>
<comment type="subcellular location">
    <subcellularLocation>
        <location evidence="1">Cell membrane</location>
        <topology evidence="1">Multi-pass membrane protein</topology>
    </subcellularLocation>
</comment>
<protein>
    <submittedName>
        <fullName evidence="8">Lipopolysaccharide biosynthesis protein</fullName>
    </submittedName>
</protein>
<evidence type="ECO:0000256" key="7">
    <source>
        <dbReference type="SAM" id="Phobius"/>
    </source>
</evidence>
<gene>
    <name evidence="8" type="ORF">IQ247_26915</name>
</gene>
<comment type="caution">
    <text evidence="8">The sequence shown here is derived from an EMBL/GenBank/DDBJ whole genome shotgun (WGS) entry which is preliminary data.</text>
</comment>
<accession>A0A8J7JX24</accession>
<keyword evidence="4 7" id="KW-0812">Transmembrane</keyword>
<evidence type="ECO:0000256" key="4">
    <source>
        <dbReference type="ARBA" id="ARBA00022692"/>
    </source>
</evidence>
<dbReference type="Proteomes" id="UP000620559">
    <property type="component" value="Unassembled WGS sequence"/>
</dbReference>
<reference evidence="8" key="1">
    <citation type="submission" date="2020-10" db="EMBL/GenBank/DDBJ databases">
        <authorList>
            <person name="Castelo-Branco R."/>
            <person name="Eusebio N."/>
            <person name="Adriana R."/>
            <person name="Vieira A."/>
            <person name="Brugerolle De Fraissinette N."/>
            <person name="Rezende De Castro R."/>
            <person name="Schneider M.P."/>
            <person name="Vasconcelos V."/>
            <person name="Leao P.N."/>
        </authorList>
    </citation>
    <scope>NUCLEOTIDE SEQUENCE</scope>
    <source>
        <strain evidence="8">LEGE 06105</strain>
    </source>
</reference>
<evidence type="ECO:0000313" key="8">
    <source>
        <dbReference type="EMBL" id="MBE9216250.1"/>
    </source>
</evidence>
<keyword evidence="3" id="KW-1003">Cell membrane</keyword>
<feature type="transmembrane region" description="Helical" evidence="7">
    <location>
        <begin position="131"/>
        <end position="149"/>
    </location>
</feature>
<keyword evidence="5 7" id="KW-1133">Transmembrane helix</keyword>
<dbReference type="AlphaFoldDB" id="A0A8J7JX24"/>
<evidence type="ECO:0000256" key="1">
    <source>
        <dbReference type="ARBA" id="ARBA00004651"/>
    </source>
</evidence>
<comment type="similarity">
    <text evidence="2">Belongs to the polysaccharide synthase family.</text>
</comment>
<feature type="transmembrane region" description="Helical" evidence="7">
    <location>
        <begin position="187"/>
        <end position="209"/>
    </location>
</feature>
<dbReference type="InterPro" id="IPR050833">
    <property type="entry name" value="Poly_Biosynth_Transport"/>
</dbReference>
<feature type="transmembrane region" description="Helical" evidence="7">
    <location>
        <begin position="61"/>
        <end position="80"/>
    </location>
</feature>
<feature type="transmembrane region" description="Helical" evidence="7">
    <location>
        <begin position="341"/>
        <end position="361"/>
    </location>
</feature>
<feature type="transmembrane region" description="Helical" evidence="7">
    <location>
        <begin position="373"/>
        <end position="393"/>
    </location>
</feature>
<evidence type="ECO:0000256" key="2">
    <source>
        <dbReference type="ARBA" id="ARBA00007430"/>
    </source>
</evidence>
<evidence type="ECO:0000256" key="6">
    <source>
        <dbReference type="ARBA" id="ARBA00023136"/>
    </source>
</evidence>
<dbReference type="GO" id="GO:0005886">
    <property type="term" value="C:plasma membrane"/>
    <property type="evidence" value="ECO:0007669"/>
    <property type="project" value="UniProtKB-SubCell"/>
</dbReference>
<feature type="transmembrane region" description="Helical" evidence="7">
    <location>
        <begin position="308"/>
        <end position="335"/>
    </location>
</feature>
<dbReference type="PANTHER" id="PTHR30250:SF10">
    <property type="entry name" value="LIPOPOLYSACCHARIDE BIOSYNTHESIS PROTEIN WZXC"/>
    <property type="match status" value="1"/>
</dbReference>
<name>A0A8J7JX24_9CYAN</name>
<feature type="transmembrane region" description="Helical" evidence="7">
    <location>
        <begin position="101"/>
        <end position="125"/>
    </location>
</feature>
<feature type="transmembrane region" description="Helical" evidence="7">
    <location>
        <begin position="221"/>
        <end position="243"/>
    </location>
</feature>
<feature type="transmembrane region" description="Helical" evidence="7">
    <location>
        <begin position="399"/>
        <end position="418"/>
    </location>
</feature>
<sequence length="500" mass="55659">MKNISSNHQSDKYFCTDHLKADLKGRSVRGGVITMTAQALKFILTLGSNVILARLLTPQDYGLVGMVTAVIGFVSIFKDLGLSMATIQKEEINHEQVSTLFWVNVALSIAIALLTIALAPGIAWFYKEPRLIWITIALASGFILSGLGVQHSALLNRQMQYRALMVNDIISMLSGVFAAIVSVFYGIGYWALIILPIVISFVSTVGYWIICSWRPGLPRRVFGVGSMLAFGGNLTGFTIINYFARNLDNILIGRYWGSQELGLYAKAYQLMVLPLSQINAPIANVVIPTLSRLQEEPEKFRQYYLKALSFIVFITIPSSLFMMVMAQEIIIFILGPQWYEAAVIFQALSLSAIIQPIYNTSGWLYMATGKTSLMLKFGGTISILLVCSFLIGLPYKAQGVAFCYAIALIFLSIPAMYYAIQRTSITLMDLLNVIKKPLIASLMGSIATFAVKTVIGLKLPLIITILASFMAMITIYILTMFYLFEMKNFYLNIFQSFRQK</sequence>
<keyword evidence="9" id="KW-1185">Reference proteome</keyword>
<evidence type="ECO:0000256" key="3">
    <source>
        <dbReference type="ARBA" id="ARBA00022475"/>
    </source>
</evidence>
<feature type="transmembrane region" description="Helical" evidence="7">
    <location>
        <begin position="438"/>
        <end position="455"/>
    </location>
</feature>
<keyword evidence="6 7" id="KW-0472">Membrane</keyword>